<dbReference type="Proteomes" id="UP001329915">
    <property type="component" value="Chromosome"/>
</dbReference>
<dbReference type="EMBL" id="CP121694">
    <property type="protein sequence ID" value="WRO20307.1"/>
    <property type="molecule type" value="Genomic_DNA"/>
</dbReference>
<proteinExistence type="predicted"/>
<reference evidence="1 2" key="1">
    <citation type="submission" date="2023-04" db="EMBL/GenBank/DDBJ databases">
        <authorList>
            <person name="Hsu D."/>
        </authorList>
    </citation>
    <scope>NUCLEOTIDE SEQUENCE [LARGE SCALE GENOMIC DNA]</scope>
    <source>
        <strain evidence="1 2">MK1</strain>
    </source>
</reference>
<protein>
    <submittedName>
        <fullName evidence="1">Uncharacterized protein</fullName>
    </submittedName>
</protein>
<evidence type="ECO:0000313" key="1">
    <source>
        <dbReference type="EMBL" id="WRO20307.1"/>
    </source>
</evidence>
<evidence type="ECO:0000313" key="2">
    <source>
        <dbReference type="Proteomes" id="UP001329915"/>
    </source>
</evidence>
<organism evidence="1 2">
    <name type="scientific">Metallumcola ferriviriculae</name>
    <dbReference type="NCBI Taxonomy" id="3039180"/>
    <lineage>
        <taxon>Bacteria</taxon>
        <taxon>Bacillati</taxon>
        <taxon>Bacillota</taxon>
        <taxon>Clostridia</taxon>
        <taxon>Neomoorellales</taxon>
        <taxon>Desulfitibacteraceae</taxon>
        <taxon>Metallumcola</taxon>
    </lineage>
</organism>
<dbReference type="AlphaFoldDB" id="A0AAU0UM95"/>
<dbReference type="RefSeq" id="WP_366923210.1">
    <property type="nucleotide sequence ID" value="NZ_CP121694.1"/>
</dbReference>
<keyword evidence="2" id="KW-1185">Reference proteome</keyword>
<dbReference type="KEGG" id="dbc:MFMK1_000065"/>
<gene>
    <name evidence="1" type="ORF">MFMK1_000065</name>
</gene>
<sequence length="72" mass="8467">MYVVAVKDTSEWYYCKTDVDAAKKVTELLERFPKERIILAEEFELTVIKGEVEVMDVDEEDDHNHDDCDCDH</sequence>
<accession>A0AAU0UM95</accession>
<name>A0AAU0UM95_9FIRM</name>